<feature type="transmembrane region" description="Helical" evidence="1">
    <location>
        <begin position="130"/>
        <end position="149"/>
    </location>
</feature>
<evidence type="ECO:0008006" key="4">
    <source>
        <dbReference type="Google" id="ProtNLM"/>
    </source>
</evidence>
<dbReference type="EMBL" id="LQZQ01000008">
    <property type="protein sequence ID" value="KYG79076.1"/>
    <property type="molecule type" value="Genomic_DNA"/>
</dbReference>
<dbReference type="STRING" id="279360.MB14_17355"/>
<dbReference type="OrthoDB" id="6385003at2"/>
<protein>
    <recommendedName>
        <fullName evidence="4">DUF2306 domain-containing protein</fullName>
    </recommendedName>
</protein>
<feature type="transmembrane region" description="Helical" evidence="1">
    <location>
        <begin position="12"/>
        <end position="34"/>
    </location>
</feature>
<evidence type="ECO:0000313" key="2">
    <source>
        <dbReference type="EMBL" id="KYG79076.1"/>
    </source>
</evidence>
<keyword evidence="1" id="KW-1133">Transmembrane helix</keyword>
<dbReference type="AlphaFoldDB" id="A0A150XK38"/>
<gene>
    <name evidence="2" type="ORF">MB14_17355</name>
</gene>
<feature type="transmembrane region" description="Helical" evidence="1">
    <location>
        <begin position="46"/>
        <end position="64"/>
    </location>
</feature>
<feature type="transmembrane region" description="Helical" evidence="1">
    <location>
        <begin position="102"/>
        <end position="118"/>
    </location>
</feature>
<evidence type="ECO:0000256" key="1">
    <source>
        <dbReference type="SAM" id="Phobius"/>
    </source>
</evidence>
<sequence length="159" mass="18087">MGFLESLKVFSSYLGLFHTCCAVLSMIFGALVVLNAKGTSLHRKLGYAYVIAMVFMNLSGFGIYNFGSFSLFHAFALISLVTVLLGVIPAIRRSKDWYKKHFYFMSWSVVGLYCAFWSEVGVRFFDMQYFWWVVMLATMLTGLIGMLVIKKKAKSLFVN</sequence>
<evidence type="ECO:0000313" key="3">
    <source>
        <dbReference type="Proteomes" id="UP000075583"/>
    </source>
</evidence>
<keyword evidence="1" id="KW-0472">Membrane</keyword>
<dbReference type="Proteomes" id="UP000075583">
    <property type="component" value="Unassembled WGS sequence"/>
</dbReference>
<organism evidence="2 3">
    <name type="scientific">Roseivirga ehrenbergii (strain DSM 102268 / JCM 13514 / KCTC 12282 / NCIMB 14502 / KMM 6017)</name>
    <dbReference type="NCBI Taxonomy" id="279360"/>
    <lineage>
        <taxon>Bacteria</taxon>
        <taxon>Pseudomonadati</taxon>
        <taxon>Bacteroidota</taxon>
        <taxon>Cytophagia</taxon>
        <taxon>Cytophagales</taxon>
        <taxon>Roseivirgaceae</taxon>
        <taxon>Roseivirga</taxon>
    </lineage>
</organism>
<feature type="transmembrane region" description="Helical" evidence="1">
    <location>
        <begin position="70"/>
        <end position="90"/>
    </location>
</feature>
<reference evidence="2" key="1">
    <citation type="submission" date="2016-01" db="EMBL/GenBank/DDBJ databases">
        <title>Genome sequencing of Roseivirga ehrenbergii KMM 6017.</title>
        <authorList>
            <person name="Selvaratnam C."/>
            <person name="Thevarajoo S."/>
            <person name="Goh K.M."/>
            <person name="Ee R."/>
            <person name="Chan K.-G."/>
            <person name="Chong C.S."/>
        </authorList>
    </citation>
    <scope>NUCLEOTIDE SEQUENCE [LARGE SCALE GENOMIC DNA]</scope>
    <source>
        <strain evidence="2">KMM 6017</strain>
    </source>
</reference>
<keyword evidence="3" id="KW-1185">Reference proteome</keyword>
<proteinExistence type="predicted"/>
<comment type="caution">
    <text evidence="2">The sequence shown here is derived from an EMBL/GenBank/DDBJ whole genome shotgun (WGS) entry which is preliminary data.</text>
</comment>
<accession>A0A150XK38</accession>
<name>A0A150XK38_ROSEK</name>
<dbReference type="InterPro" id="IPR018750">
    <property type="entry name" value="DUF2306_membrane"/>
</dbReference>
<dbReference type="Pfam" id="PF10067">
    <property type="entry name" value="DUF2306"/>
    <property type="match status" value="1"/>
</dbReference>
<keyword evidence="1" id="KW-0812">Transmembrane</keyword>
<dbReference type="RefSeq" id="WP_062590908.1">
    <property type="nucleotide sequence ID" value="NZ_LQZQ01000008.1"/>
</dbReference>